<dbReference type="PANTHER" id="PTHR23308">
    <property type="entry name" value="NUCLEAR INHIBITOR OF PROTEIN PHOSPHATASE-1"/>
    <property type="match status" value="1"/>
</dbReference>
<sequence length="373" mass="40817">MVTTQQVHHDSSEKVMSVNVALCGSIPRANLLTKGQGAPCRLAPSLSKDGRPDGSRCGSLNLTLASERLTSQVPHNNENMRPILTDRQPLAQVFDAPSWAVPAPGEARLEVCSECELTGSTRKAYVSPTRSLLLQPVCEVYGRQRPVDLTSKPFFRIGRSPHCDVQLAHQTSSRRHAMLFHHSNGGCYVVDCGSAHGTYVNGARISSPSNGGMVVPYKVRRGALIRFGGPGAPCFVLKSFSFKLNEVINQDETKPDMGELVRRNTRLNALGKSAADTVRDRLKMVLTDVLTVSRKRSFDSLATSVTLDEDYDEPPTSKRIRCESPPLSPEIPLRLVSPDYACPKSRRVTFAPQLEYNYPVAISPADSEDEGSN</sequence>
<dbReference type="Gene3D" id="2.60.200.20">
    <property type="match status" value="1"/>
</dbReference>
<dbReference type="InterPro" id="IPR000253">
    <property type="entry name" value="FHA_dom"/>
</dbReference>
<dbReference type="InterPro" id="IPR050923">
    <property type="entry name" value="Cell_Proc_Reg/RNA_Proc"/>
</dbReference>
<name>A0A6S8HPU7_9STRA</name>
<dbReference type="PROSITE" id="PS50006">
    <property type="entry name" value="FHA_DOMAIN"/>
    <property type="match status" value="1"/>
</dbReference>
<dbReference type="InterPro" id="IPR008984">
    <property type="entry name" value="SMAD_FHA_dom_sf"/>
</dbReference>
<accession>A0A6S8HPU7</accession>
<evidence type="ECO:0000259" key="1">
    <source>
        <dbReference type="PROSITE" id="PS50006"/>
    </source>
</evidence>
<feature type="domain" description="FHA" evidence="1">
    <location>
        <begin position="155"/>
        <end position="205"/>
    </location>
</feature>
<dbReference type="AlphaFoldDB" id="A0A6S8HPU7"/>
<reference evidence="3" key="1">
    <citation type="submission" date="2021-01" db="EMBL/GenBank/DDBJ databases">
        <authorList>
            <person name="Corre E."/>
            <person name="Pelletier E."/>
            <person name="Niang G."/>
            <person name="Scheremetjew M."/>
            <person name="Finn R."/>
            <person name="Kale V."/>
            <person name="Holt S."/>
            <person name="Cochrane G."/>
            <person name="Meng A."/>
            <person name="Brown T."/>
            <person name="Cohen L."/>
        </authorList>
    </citation>
    <scope>NUCLEOTIDE SEQUENCE</scope>
    <source>
        <strain evidence="3">CCMP127</strain>
    </source>
</reference>
<dbReference type="SMART" id="SM00240">
    <property type="entry name" value="FHA"/>
    <property type="match status" value="1"/>
</dbReference>
<organism evidence="3">
    <name type="scientific">Amphora coffeiformis</name>
    <dbReference type="NCBI Taxonomy" id="265554"/>
    <lineage>
        <taxon>Eukaryota</taxon>
        <taxon>Sar</taxon>
        <taxon>Stramenopiles</taxon>
        <taxon>Ochrophyta</taxon>
        <taxon>Bacillariophyta</taxon>
        <taxon>Bacillariophyceae</taxon>
        <taxon>Bacillariophycidae</taxon>
        <taxon>Thalassiophysales</taxon>
        <taxon>Catenulaceae</taxon>
        <taxon>Amphora</taxon>
    </lineage>
</organism>
<evidence type="ECO:0000313" key="2">
    <source>
        <dbReference type="EMBL" id="CAE0401948.1"/>
    </source>
</evidence>
<dbReference type="EMBL" id="HBIM01000292">
    <property type="protein sequence ID" value="CAE0401951.1"/>
    <property type="molecule type" value="Transcribed_RNA"/>
</dbReference>
<evidence type="ECO:0000313" key="3">
    <source>
        <dbReference type="EMBL" id="CAE0401951.1"/>
    </source>
</evidence>
<gene>
    <name evidence="2" type="ORF">ACOF00016_LOCUS257</name>
    <name evidence="3" type="ORF">ACOF00016_LOCUS259</name>
</gene>
<proteinExistence type="predicted"/>
<dbReference type="EMBL" id="HBIM01000290">
    <property type="protein sequence ID" value="CAE0401948.1"/>
    <property type="molecule type" value="Transcribed_RNA"/>
</dbReference>
<dbReference type="SUPFAM" id="SSF49879">
    <property type="entry name" value="SMAD/FHA domain"/>
    <property type="match status" value="1"/>
</dbReference>
<protein>
    <recommendedName>
        <fullName evidence="1">FHA domain-containing protein</fullName>
    </recommendedName>
</protein>
<dbReference type="Pfam" id="PF00498">
    <property type="entry name" value="FHA"/>
    <property type="match status" value="1"/>
</dbReference>